<name>A0ABP6NNW1_9ACTN</name>
<feature type="compositionally biased region" description="Basic and acidic residues" evidence="1">
    <location>
        <begin position="192"/>
        <end position="207"/>
    </location>
</feature>
<protein>
    <submittedName>
        <fullName evidence="2">Uncharacterized protein</fullName>
    </submittedName>
</protein>
<sequence>MSTKTSNRRPTAPQTKPRTNTTPDHPHTVDLHKRPHLTLTKNPAPTKAALPTRPWMTDAQGYATLAALLADITTPHLSAWTDIGNDNATRPHTDGTLTYQHATHTLTWTATCPQGTHHNYPITAPGDLKAARTHLAWCQDRHTPTSPVRSLADAFGHDTDRTLADSLTRSDSGTTDTQPLTAAAIRAGLEARTQEADTDQPKEHPEP</sequence>
<dbReference type="RefSeq" id="WP_344530962.1">
    <property type="nucleotide sequence ID" value="NZ_BAAAUG010000252.1"/>
</dbReference>
<evidence type="ECO:0000313" key="3">
    <source>
        <dbReference type="Proteomes" id="UP001501637"/>
    </source>
</evidence>
<keyword evidence="3" id="KW-1185">Reference proteome</keyword>
<evidence type="ECO:0000256" key="1">
    <source>
        <dbReference type="SAM" id="MobiDB-lite"/>
    </source>
</evidence>
<organism evidence="2 3">
    <name type="scientific">Streptomyces rectiviolaceus</name>
    <dbReference type="NCBI Taxonomy" id="332591"/>
    <lineage>
        <taxon>Bacteria</taxon>
        <taxon>Bacillati</taxon>
        <taxon>Actinomycetota</taxon>
        <taxon>Actinomycetes</taxon>
        <taxon>Kitasatosporales</taxon>
        <taxon>Streptomycetaceae</taxon>
        <taxon>Streptomyces</taxon>
    </lineage>
</organism>
<evidence type="ECO:0000313" key="2">
    <source>
        <dbReference type="EMBL" id="GAA3154238.1"/>
    </source>
</evidence>
<feature type="compositionally biased region" description="Polar residues" evidence="1">
    <location>
        <begin position="1"/>
        <end position="23"/>
    </location>
</feature>
<feature type="region of interest" description="Disordered" evidence="1">
    <location>
        <begin position="186"/>
        <end position="207"/>
    </location>
</feature>
<dbReference type="EMBL" id="BAAAUG010000252">
    <property type="protein sequence ID" value="GAA3154238.1"/>
    <property type="molecule type" value="Genomic_DNA"/>
</dbReference>
<proteinExistence type="predicted"/>
<dbReference type="Proteomes" id="UP001501637">
    <property type="component" value="Unassembled WGS sequence"/>
</dbReference>
<reference evidence="3" key="1">
    <citation type="journal article" date="2019" name="Int. J. Syst. Evol. Microbiol.">
        <title>The Global Catalogue of Microorganisms (GCM) 10K type strain sequencing project: providing services to taxonomists for standard genome sequencing and annotation.</title>
        <authorList>
            <consortium name="The Broad Institute Genomics Platform"/>
            <consortium name="The Broad Institute Genome Sequencing Center for Infectious Disease"/>
            <person name="Wu L."/>
            <person name="Ma J."/>
        </authorList>
    </citation>
    <scope>NUCLEOTIDE SEQUENCE [LARGE SCALE GENOMIC DNA]</scope>
    <source>
        <strain evidence="3">JCM 9092</strain>
    </source>
</reference>
<feature type="region of interest" description="Disordered" evidence="1">
    <location>
        <begin position="1"/>
        <end position="51"/>
    </location>
</feature>
<gene>
    <name evidence="2" type="ORF">GCM10010449_84460</name>
</gene>
<comment type="caution">
    <text evidence="2">The sequence shown here is derived from an EMBL/GenBank/DDBJ whole genome shotgun (WGS) entry which is preliminary data.</text>
</comment>
<accession>A0ABP6NNW1</accession>